<feature type="transmembrane region" description="Helical" evidence="1">
    <location>
        <begin position="193"/>
        <end position="212"/>
    </location>
</feature>
<proteinExistence type="predicted"/>
<dbReference type="AlphaFoldDB" id="A0A9D7SUL0"/>
<sequence length="249" mass="28805">MNHCKNCGHPVKDLYCGHCGQKAILGRITFAYIWGELFHFFTHIEHGFIFTSVKLLTTPGKTVATFIEGKRKSYQSPISYFLVWTTIFIVFLYWMEKTFGENTVIDYKNYWGPSGTTNLAISHLSIVLTILIPFQALYLYLLFTRIKYNYFETLVAAIYLVGTVIQLQFMFALVALIMYGLNHSSTDLRISDILKFGFFIWFCIDFIKLFAVRSKFVRVLGFVLLAGATFTLWRIFGVPVLVNLLFEHN</sequence>
<reference evidence="2 3" key="1">
    <citation type="submission" date="2020-10" db="EMBL/GenBank/DDBJ databases">
        <title>Connecting structure to function with the recovery of over 1000 high-quality activated sludge metagenome-assembled genomes encoding full-length rRNA genes using long-read sequencing.</title>
        <authorList>
            <person name="Singleton C.M."/>
            <person name="Petriglieri F."/>
            <person name="Kristensen J.M."/>
            <person name="Kirkegaard R.H."/>
            <person name="Michaelsen T.Y."/>
            <person name="Andersen M.H."/>
            <person name="Karst S.M."/>
            <person name="Dueholm M.S."/>
            <person name="Nielsen P.H."/>
            <person name="Albertsen M."/>
        </authorList>
    </citation>
    <scope>NUCLEOTIDE SEQUENCE [LARGE SCALE GENOMIC DNA]</scope>
    <source>
        <strain evidence="2">Ribe_18-Q3-R11-54_MAXAC.273</strain>
    </source>
</reference>
<feature type="transmembrane region" description="Helical" evidence="1">
    <location>
        <begin position="219"/>
        <end position="246"/>
    </location>
</feature>
<dbReference type="Proteomes" id="UP000808337">
    <property type="component" value="Unassembled WGS sequence"/>
</dbReference>
<dbReference type="InterPro" id="IPR022134">
    <property type="entry name" value="DUF3667"/>
</dbReference>
<keyword evidence="1" id="KW-1133">Transmembrane helix</keyword>
<gene>
    <name evidence="2" type="ORF">IPP15_07570</name>
</gene>
<evidence type="ECO:0000256" key="1">
    <source>
        <dbReference type="SAM" id="Phobius"/>
    </source>
</evidence>
<keyword evidence="1" id="KW-0472">Membrane</keyword>
<dbReference type="Pfam" id="PF12412">
    <property type="entry name" value="DUF3667"/>
    <property type="match status" value="1"/>
</dbReference>
<name>A0A9D7SUL0_9BACT</name>
<feature type="transmembrane region" description="Helical" evidence="1">
    <location>
        <begin position="154"/>
        <end position="181"/>
    </location>
</feature>
<keyword evidence="1" id="KW-0812">Transmembrane</keyword>
<comment type="caution">
    <text evidence="2">The sequence shown here is derived from an EMBL/GenBank/DDBJ whole genome shotgun (WGS) entry which is preliminary data.</text>
</comment>
<evidence type="ECO:0000313" key="3">
    <source>
        <dbReference type="Proteomes" id="UP000808337"/>
    </source>
</evidence>
<accession>A0A9D7SUL0</accession>
<protein>
    <submittedName>
        <fullName evidence="2">DUF3667 domain-containing protein</fullName>
    </submittedName>
</protein>
<feature type="transmembrane region" description="Helical" evidence="1">
    <location>
        <begin position="78"/>
        <end position="95"/>
    </location>
</feature>
<dbReference type="EMBL" id="JADKGY010000006">
    <property type="protein sequence ID" value="MBK9982268.1"/>
    <property type="molecule type" value="Genomic_DNA"/>
</dbReference>
<organism evidence="2 3">
    <name type="scientific">Candidatus Opimibacter skivensis</name>
    <dbReference type="NCBI Taxonomy" id="2982028"/>
    <lineage>
        <taxon>Bacteria</taxon>
        <taxon>Pseudomonadati</taxon>
        <taxon>Bacteroidota</taxon>
        <taxon>Saprospiria</taxon>
        <taxon>Saprospirales</taxon>
        <taxon>Saprospiraceae</taxon>
        <taxon>Candidatus Opimibacter</taxon>
    </lineage>
</organism>
<feature type="transmembrane region" description="Helical" evidence="1">
    <location>
        <begin position="120"/>
        <end position="142"/>
    </location>
</feature>
<evidence type="ECO:0000313" key="2">
    <source>
        <dbReference type="EMBL" id="MBK9982268.1"/>
    </source>
</evidence>